<dbReference type="OrthoDB" id="37537at2759"/>
<evidence type="ECO:0000313" key="4">
    <source>
        <dbReference type="Proteomes" id="UP000091956"/>
    </source>
</evidence>
<keyword evidence="4" id="KW-1185">Reference proteome</keyword>
<dbReference type="PANTHER" id="PTHR43625:SF78">
    <property type="entry name" value="PYRIDOXAL REDUCTASE-RELATED"/>
    <property type="match status" value="1"/>
</dbReference>
<organism evidence="3 4">
    <name type="scientific">Pseudogymnoascus verrucosus</name>
    <dbReference type="NCBI Taxonomy" id="342668"/>
    <lineage>
        <taxon>Eukaryota</taxon>
        <taxon>Fungi</taxon>
        <taxon>Dikarya</taxon>
        <taxon>Ascomycota</taxon>
        <taxon>Pezizomycotina</taxon>
        <taxon>Leotiomycetes</taxon>
        <taxon>Thelebolales</taxon>
        <taxon>Thelebolaceae</taxon>
        <taxon>Pseudogymnoascus</taxon>
    </lineage>
</organism>
<evidence type="ECO:0000313" key="3">
    <source>
        <dbReference type="EMBL" id="OBT92997.1"/>
    </source>
</evidence>
<protein>
    <submittedName>
        <fullName evidence="3">Pyridoxine 4-dehydrogenase</fullName>
    </submittedName>
</protein>
<reference evidence="3 4" key="1">
    <citation type="submission" date="2016-03" db="EMBL/GenBank/DDBJ databases">
        <title>Comparative genomics of Pseudogymnoascus destructans, the fungus causing white-nose syndrome of bats.</title>
        <authorList>
            <person name="Palmer J.M."/>
            <person name="Drees K.P."/>
            <person name="Foster J.T."/>
            <person name="Lindner D.L."/>
        </authorList>
    </citation>
    <scope>NUCLEOTIDE SEQUENCE [LARGE SCALE GENOMIC DNA]</scope>
    <source>
        <strain evidence="3 4">UAMH 10579</strain>
    </source>
</reference>
<dbReference type="EMBL" id="KV460259">
    <property type="protein sequence ID" value="OBT92997.1"/>
    <property type="molecule type" value="Genomic_DNA"/>
</dbReference>
<dbReference type="AlphaFoldDB" id="A0A1B8GB45"/>
<proteinExistence type="predicted"/>
<dbReference type="STRING" id="342668.A0A1B8GB45"/>
<sequence length="329" mass="36192">MPEILGKQIGPAGYGLLGLTWRSEPLSEEDCFKAMRAALANGSNFWNAGEFYGSPDFNSLTLLEKYFTKYPEDADEVLLSVKGGLKDWQPDGSPENVRSSVDNCLKLLNGKKKIDMFKCARVDKNIPIETTLKVLDEEYVKTGKIGGIGLSEVSADTIERAVKVCKIVAVEVEVSLWATDIFSNGVAQACARHNLPIVAYAPIGRGMLTGQITKPEDIPEGDFRKTVPRFQKEHFGKNLKLVRELEKIAKRLGCTPAQLAISWVRSLSRKGWNPEIIPIPGSATVDRVNENAKYVPLSVEDLAEIDSILQSFEVAGDRYGGHAAEFMDG</sequence>
<dbReference type="InterPro" id="IPR023210">
    <property type="entry name" value="NADP_OxRdtase_dom"/>
</dbReference>
<evidence type="ECO:0000256" key="1">
    <source>
        <dbReference type="ARBA" id="ARBA00023002"/>
    </source>
</evidence>
<reference evidence="4" key="2">
    <citation type="journal article" date="2018" name="Nat. Commun.">
        <title>Extreme sensitivity to ultraviolet light in the fungal pathogen causing white-nose syndrome of bats.</title>
        <authorList>
            <person name="Palmer J.M."/>
            <person name="Drees K.P."/>
            <person name="Foster J.T."/>
            <person name="Lindner D.L."/>
        </authorList>
    </citation>
    <scope>NUCLEOTIDE SEQUENCE [LARGE SCALE GENOMIC DNA]</scope>
    <source>
        <strain evidence="4">UAMH 10579</strain>
    </source>
</reference>
<name>A0A1B8GB45_9PEZI</name>
<dbReference type="Pfam" id="PF00248">
    <property type="entry name" value="Aldo_ket_red"/>
    <property type="match status" value="1"/>
</dbReference>
<dbReference type="RefSeq" id="XP_018126730.1">
    <property type="nucleotide sequence ID" value="XM_018278044.2"/>
</dbReference>
<dbReference type="GO" id="GO:0016491">
    <property type="term" value="F:oxidoreductase activity"/>
    <property type="evidence" value="ECO:0007669"/>
    <property type="project" value="UniProtKB-KW"/>
</dbReference>
<dbReference type="GO" id="GO:0005737">
    <property type="term" value="C:cytoplasm"/>
    <property type="evidence" value="ECO:0007669"/>
    <property type="project" value="TreeGrafter"/>
</dbReference>
<dbReference type="Gene3D" id="3.20.20.100">
    <property type="entry name" value="NADP-dependent oxidoreductase domain"/>
    <property type="match status" value="1"/>
</dbReference>
<keyword evidence="1" id="KW-0560">Oxidoreductase</keyword>
<dbReference type="PANTHER" id="PTHR43625">
    <property type="entry name" value="AFLATOXIN B1 ALDEHYDE REDUCTASE"/>
    <property type="match status" value="1"/>
</dbReference>
<dbReference type="Proteomes" id="UP000091956">
    <property type="component" value="Unassembled WGS sequence"/>
</dbReference>
<dbReference type="InterPro" id="IPR036812">
    <property type="entry name" value="NAD(P)_OxRdtase_dom_sf"/>
</dbReference>
<gene>
    <name evidence="3" type="primary">PLR1_2</name>
    <name evidence="3" type="ORF">VE01_08623</name>
</gene>
<dbReference type="SUPFAM" id="SSF51430">
    <property type="entry name" value="NAD(P)-linked oxidoreductase"/>
    <property type="match status" value="1"/>
</dbReference>
<evidence type="ECO:0000259" key="2">
    <source>
        <dbReference type="Pfam" id="PF00248"/>
    </source>
</evidence>
<dbReference type="CDD" id="cd19077">
    <property type="entry name" value="AKR_AKR8A1-2"/>
    <property type="match status" value="1"/>
</dbReference>
<accession>A0A1B8GB45</accession>
<feature type="domain" description="NADP-dependent oxidoreductase" evidence="2">
    <location>
        <begin position="13"/>
        <end position="309"/>
    </location>
</feature>
<dbReference type="GeneID" id="28842009"/>
<dbReference type="InterPro" id="IPR050791">
    <property type="entry name" value="Aldo-Keto_reductase"/>
</dbReference>